<name>A0A6N4E8P1_9GAMM</name>
<accession>A0A6N4E8P1</accession>
<reference evidence="2 3" key="1">
    <citation type="submission" date="2018-01" db="EMBL/GenBank/DDBJ databases">
        <title>Novel co-symbiosis in the lucinid bivalve Phacoides pectinatus.</title>
        <authorList>
            <person name="Lim S.J."/>
            <person name="Davis B.G."/>
            <person name="Gill D.E."/>
            <person name="Engel A.S."/>
            <person name="Anderson L.C."/>
            <person name="Campbell B.J."/>
        </authorList>
    </citation>
    <scope>NUCLEOTIDE SEQUENCE [LARGE SCALE GENOMIC DNA]</scope>
    <source>
        <strain evidence="2">N3_P5</strain>
    </source>
</reference>
<sequence>MITRRVAVSFARKPLYLGGRGRGTEQPFPAGPGERGATMGEAEITLVDLAKAVANDEFVFYYQPQVSMVTGILSGAEALLRWRRSEREIISPGEFIPLAESSGFIKEITINMVSKLVRDIVIVNNLNPALTISFNASAKDFSGSGLVDAIEREVRDNQVAIDVLRVELTESVILESDEHTADNLRRLEALGVSLEMDDFGTGFSSLDMLGQWPFSAVKLDQGIISRMRTSGKNRTIALSSVRMAHSLGMDIVAEGIESRDSYIFLQNAGCTTGQGYWISKPLPLEGFLVFASRDQEWPALRLGLFHMAQLDHIQWRKTLMEEVFFHSFADGGRARGRCRPRLSSWITPAAGSASGTTARAGSIAACPCSTSWRRPIAGCTRSVPNWWRRPIGAPTARASPP</sequence>
<evidence type="ECO:0000259" key="1">
    <source>
        <dbReference type="PROSITE" id="PS50883"/>
    </source>
</evidence>
<proteinExistence type="predicted"/>
<dbReference type="Pfam" id="PF00563">
    <property type="entry name" value="EAL"/>
    <property type="match status" value="1"/>
</dbReference>
<evidence type="ECO:0000313" key="3">
    <source>
        <dbReference type="Proteomes" id="UP000250928"/>
    </source>
</evidence>
<dbReference type="InterPro" id="IPR050706">
    <property type="entry name" value="Cyclic-di-GMP_PDE-like"/>
</dbReference>
<dbReference type="PANTHER" id="PTHR33121">
    <property type="entry name" value="CYCLIC DI-GMP PHOSPHODIESTERASE PDEF"/>
    <property type="match status" value="1"/>
</dbReference>
<protein>
    <recommendedName>
        <fullName evidence="1">EAL domain-containing protein</fullName>
    </recommendedName>
</protein>
<dbReference type="CDD" id="cd01948">
    <property type="entry name" value="EAL"/>
    <property type="match status" value="1"/>
</dbReference>
<feature type="domain" description="EAL" evidence="1">
    <location>
        <begin position="42"/>
        <end position="295"/>
    </location>
</feature>
<dbReference type="SUPFAM" id="SSF141868">
    <property type="entry name" value="EAL domain-like"/>
    <property type="match status" value="1"/>
</dbReference>
<dbReference type="InterPro" id="IPR035919">
    <property type="entry name" value="EAL_sf"/>
</dbReference>
<dbReference type="InterPro" id="IPR001633">
    <property type="entry name" value="EAL_dom"/>
</dbReference>
<dbReference type="SMART" id="SM00052">
    <property type="entry name" value="EAL"/>
    <property type="match status" value="1"/>
</dbReference>
<comment type="caution">
    <text evidence="2">The sequence shown here is derived from an EMBL/GenBank/DDBJ whole genome shotgun (WGS) entry which is preliminary data.</text>
</comment>
<gene>
    <name evidence="2" type="ORF">C3L24_01335</name>
</gene>
<dbReference type="EMBL" id="PQCO01000085">
    <property type="protein sequence ID" value="PUE05358.1"/>
    <property type="molecule type" value="Genomic_DNA"/>
</dbReference>
<dbReference type="GO" id="GO:0071111">
    <property type="term" value="F:cyclic-guanylate-specific phosphodiesterase activity"/>
    <property type="evidence" value="ECO:0007669"/>
    <property type="project" value="InterPro"/>
</dbReference>
<organism evidence="2 3">
    <name type="scientific">Candidatus Sedimenticola endophacoides</name>
    <dbReference type="NCBI Taxonomy" id="2548426"/>
    <lineage>
        <taxon>Bacteria</taxon>
        <taxon>Pseudomonadati</taxon>
        <taxon>Pseudomonadota</taxon>
        <taxon>Gammaproteobacteria</taxon>
        <taxon>Chromatiales</taxon>
        <taxon>Sedimenticolaceae</taxon>
        <taxon>Sedimenticola</taxon>
    </lineage>
</organism>
<dbReference type="PANTHER" id="PTHR33121:SF70">
    <property type="entry name" value="SIGNALING PROTEIN YKOW"/>
    <property type="match status" value="1"/>
</dbReference>
<dbReference type="PROSITE" id="PS50883">
    <property type="entry name" value="EAL"/>
    <property type="match status" value="1"/>
</dbReference>
<dbReference type="Proteomes" id="UP000250928">
    <property type="component" value="Unassembled WGS sequence"/>
</dbReference>
<dbReference type="AlphaFoldDB" id="A0A6N4E8P1"/>
<dbReference type="Gene3D" id="3.20.20.450">
    <property type="entry name" value="EAL domain"/>
    <property type="match status" value="1"/>
</dbReference>
<evidence type="ECO:0000313" key="2">
    <source>
        <dbReference type="EMBL" id="PUE05358.1"/>
    </source>
</evidence>